<evidence type="ECO:0000313" key="2">
    <source>
        <dbReference type="Proteomes" id="UP000053558"/>
    </source>
</evidence>
<dbReference type="KEGG" id="cput:CONPUDRAFT_85748"/>
<reference evidence="2" key="1">
    <citation type="journal article" date="2012" name="Science">
        <title>The Paleozoic origin of enzymatic lignin decomposition reconstructed from 31 fungal genomes.</title>
        <authorList>
            <person name="Floudas D."/>
            <person name="Binder M."/>
            <person name="Riley R."/>
            <person name="Barry K."/>
            <person name="Blanchette R.A."/>
            <person name="Henrissat B."/>
            <person name="Martinez A.T."/>
            <person name="Otillar R."/>
            <person name="Spatafora J.W."/>
            <person name="Yadav J.S."/>
            <person name="Aerts A."/>
            <person name="Benoit I."/>
            <person name="Boyd A."/>
            <person name="Carlson A."/>
            <person name="Copeland A."/>
            <person name="Coutinho P.M."/>
            <person name="de Vries R.P."/>
            <person name="Ferreira P."/>
            <person name="Findley K."/>
            <person name="Foster B."/>
            <person name="Gaskell J."/>
            <person name="Glotzer D."/>
            <person name="Gorecki P."/>
            <person name="Heitman J."/>
            <person name="Hesse C."/>
            <person name="Hori C."/>
            <person name="Igarashi K."/>
            <person name="Jurgens J.A."/>
            <person name="Kallen N."/>
            <person name="Kersten P."/>
            <person name="Kohler A."/>
            <person name="Kuees U."/>
            <person name="Kumar T.K.A."/>
            <person name="Kuo A."/>
            <person name="LaButti K."/>
            <person name="Larrondo L.F."/>
            <person name="Lindquist E."/>
            <person name="Ling A."/>
            <person name="Lombard V."/>
            <person name="Lucas S."/>
            <person name="Lundell T."/>
            <person name="Martin R."/>
            <person name="McLaughlin D.J."/>
            <person name="Morgenstern I."/>
            <person name="Morin E."/>
            <person name="Murat C."/>
            <person name="Nagy L.G."/>
            <person name="Nolan M."/>
            <person name="Ohm R.A."/>
            <person name="Patyshakuliyeva A."/>
            <person name="Rokas A."/>
            <person name="Ruiz-Duenas F.J."/>
            <person name="Sabat G."/>
            <person name="Salamov A."/>
            <person name="Samejima M."/>
            <person name="Schmutz J."/>
            <person name="Slot J.C."/>
            <person name="St John F."/>
            <person name="Stenlid J."/>
            <person name="Sun H."/>
            <person name="Sun S."/>
            <person name="Syed K."/>
            <person name="Tsang A."/>
            <person name="Wiebenga A."/>
            <person name="Young D."/>
            <person name="Pisabarro A."/>
            <person name="Eastwood D.C."/>
            <person name="Martin F."/>
            <person name="Cullen D."/>
            <person name="Grigoriev I.V."/>
            <person name="Hibbett D.S."/>
        </authorList>
    </citation>
    <scope>NUCLEOTIDE SEQUENCE [LARGE SCALE GENOMIC DNA]</scope>
    <source>
        <strain evidence="2">RWD-64-598 SS2</strain>
    </source>
</reference>
<dbReference type="GeneID" id="19211011"/>
<sequence length="66" mass="7537">MYDVEPEEWHFSTATLDAVGTEMSQNLRQASALISLIPRLIALAIRLVTKMLEGWADTKRYIGEER</sequence>
<proteinExistence type="predicted"/>
<dbReference type="AlphaFoldDB" id="R7SFR5"/>
<dbReference type="EMBL" id="JH711591">
    <property type="protein sequence ID" value="EIW74582.1"/>
    <property type="molecule type" value="Genomic_DNA"/>
</dbReference>
<dbReference type="RefSeq" id="XP_007775189.1">
    <property type="nucleotide sequence ID" value="XM_007776999.1"/>
</dbReference>
<protein>
    <submittedName>
        <fullName evidence="1">Uncharacterized protein</fullName>
    </submittedName>
</protein>
<name>R7SFR5_CONPW</name>
<gene>
    <name evidence="1" type="ORF">CONPUDRAFT_85748</name>
</gene>
<dbReference type="Proteomes" id="UP000053558">
    <property type="component" value="Unassembled WGS sequence"/>
</dbReference>
<keyword evidence="2" id="KW-1185">Reference proteome</keyword>
<organism evidence="1 2">
    <name type="scientific">Coniophora puteana (strain RWD-64-598)</name>
    <name type="common">Brown rot fungus</name>
    <dbReference type="NCBI Taxonomy" id="741705"/>
    <lineage>
        <taxon>Eukaryota</taxon>
        <taxon>Fungi</taxon>
        <taxon>Dikarya</taxon>
        <taxon>Basidiomycota</taxon>
        <taxon>Agaricomycotina</taxon>
        <taxon>Agaricomycetes</taxon>
        <taxon>Agaricomycetidae</taxon>
        <taxon>Boletales</taxon>
        <taxon>Coniophorineae</taxon>
        <taxon>Coniophoraceae</taxon>
        <taxon>Coniophora</taxon>
    </lineage>
</organism>
<accession>R7SFR5</accession>
<evidence type="ECO:0000313" key="1">
    <source>
        <dbReference type="EMBL" id="EIW74582.1"/>
    </source>
</evidence>